<evidence type="ECO:0000313" key="21">
    <source>
        <dbReference type="Proteomes" id="UP001501570"/>
    </source>
</evidence>
<evidence type="ECO:0000256" key="13">
    <source>
        <dbReference type="ARBA" id="ARBA00023014"/>
    </source>
</evidence>
<evidence type="ECO:0000256" key="8">
    <source>
        <dbReference type="ARBA" id="ARBA00022679"/>
    </source>
</evidence>
<evidence type="ECO:0000256" key="3">
    <source>
        <dbReference type="ARBA" id="ARBA00004496"/>
    </source>
</evidence>
<evidence type="ECO:0000313" key="20">
    <source>
        <dbReference type="EMBL" id="GAA5190630.1"/>
    </source>
</evidence>
<keyword evidence="6" id="KW-0004">4Fe-4S</keyword>
<dbReference type="PIRSF" id="PIRSF037434">
    <property type="entry name" value="STHK_ChrS"/>
    <property type="match status" value="1"/>
</dbReference>
<feature type="transmembrane region" description="Helical" evidence="18">
    <location>
        <begin position="107"/>
        <end position="132"/>
    </location>
</feature>
<evidence type="ECO:0000256" key="9">
    <source>
        <dbReference type="ARBA" id="ARBA00022723"/>
    </source>
</evidence>
<dbReference type="PANTHER" id="PTHR24421">
    <property type="entry name" value="NITRATE/NITRITE SENSOR PROTEIN NARX-RELATED"/>
    <property type="match status" value="1"/>
</dbReference>
<protein>
    <recommendedName>
        <fullName evidence="5">Oxygen sensor histidine kinase NreB</fullName>
        <ecNumber evidence="4">2.7.13.3</ecNumber>
    </recommendedName>
    <alternativeName>
        <fullName evidence="15">Nitrogen regulation protein B</fullName>
    </alternativeName>
</protein>
<dbReference type="Pfam" id="PF07730">
    <property type="entry name" value="HisKA_3"/>
    <property type="match status" value="1"/>
</dbReference>
<feature type="transmembrane region" description="Helical" evidence="18">
    <location>
        <begin position="144"/>
        <end position="168"/>
    </location>
</feature>
<keyword evidence="10 20" id="KW-0418">Kinase</keyword>
<dbReference type="CDD" id="cd16917">
    <property type="entry name" value="HATPase_UhpB-NarQ-NarX-like"/>
    <property type="match status" value="1"/>
</dbReference>
<name>A0ABP9S483_9ACTN</name>
<dbReference type="PRINTS" id="PR00344">
    <property type="entry name" value="BCTRLSENSOR"/>
</dbReference>
<dbReference type="InterPro" id="IPR017205">
    <property type="entry name" value="Sig_transdc_His_kinase_ChrS"/>
</dbReference>
<evidence type="ECO:0000256" key="16">
    <source>
        <dbReference type="SAM" id="Coils"/>
    </source>
</evidence>
<keyword evidence="12" id="KW-0902">Two-component regulatory system</keyword>
<feature type="coiled-coil region" evidence="16">
    <location>
        <begin position="171"/>
        <end position="212"/>
    </location>
</feature>
<feature type="region of interest" description="Disordered" evidence="17">
    <location>
        <begin position="365"/>
        <end position="396"/>
    </location>
</feature>
<evidence type="ECO:0000256" key="12">
    <source>
        <dbReference type="ARBA" id="ARBA00023012"/>
    </source>
</evidence>
<gene>
    <name evidence="20" type="ORF">GCM10023322_46240</name>
</gene>
<comment type="cofactor">
    <cofactor evidence="2">
        <name>[4Fe-4S] cluster</name>
        <dbReference type="ChEBI" id="CHEBI:49883"/>
    </cofactor>
</comment>
<comment type="subcellular location">
    <subcellularLocation>
        <location evidence="3">Cytoplasm</location>
    </subcellularLocation>
</comment>
<dbReference type="InterPro" id="IPR004358">
    <property type="entry name" value="Sig_transdc_His_kin-like_C"/>
</dbReference>
<feature type="compositionally biased region" description="Gly residues" evidence="17">
    <location>
        <begin position="379"/>
        <end position="396"/>
    </location>
</feature>
<dbReference type="EC" id="2.7.13.3" evidence="4"/>
<comment type="catalytic activity">
    <reaction evidence="1">
        <text>ATP + protein L-histidine = ADP + protein N-phospho-L-histidine.</text>
        <dbReference type="EC" id="2.7.13.3"/>
    </reaction>
</comment>
<dbReference type="InterPro" id="IPR003594">
    <property type="entry name" value="HATPase_dom"/>
</dbReference>
<accession>A0ABP9S483</accession>
<evidence type="ECO:0000256" key="2">
    <source>
        <dbReference type="ARBA" id="ARBA00001966"/>
    </source>
</evidence>
<dbReference type="InterPro" id="IPR005467">
    <property type="entry name" value="His_kinase_dom"/>
</dbReference>
<dbReference type="SUPFAM" id="SSF55874">
    <property type="entry name" value="ATPase domain of HSP90 chaperone/DNA topoisomerase II/histidine kinase"/>
    <property type="match status" value="1"/>
</dbReference>
<dbReference type="InterPro" id="IPR011712">
    <property type="entry name" value="Sig_transdc_His_kin_sub3_dim/P"/>
</dbReference>
<dbReference type="Gene3D" id="3.30.565.10">
    <property type="entry name" value="Histidine kinase-like ATPase, C-terminal domain"/>
    <property type="match status" value="1"/>
</dbReference>
<evidence type="ECO:0000259" key="19">
    <source>
        <dbReference type="PROSITE" id="PS50109"/>
    </source>
</evidence>
<dbReference type="InterPro" id="IPR036890">
    <property type="entry name" value="HATPase_C_sf"/>
</dbReference>
<evidence type="ECO:0000256" key="6">
    <source>
        <dbReference type="ARBA" id="ARBA00022485"/>
    </source>
</evidence>
<keyword evidence="18" id="KW-0812">Transmembrane</keyword>
<evidence type="ECO:0000256" key="5">
    <source>
        <dbReference type="ARBA" id="ARBA00017322"/>
    </source>
</evidence>
<comment type="caution">
    <text evidence="20">The sequence shown here is derived from an EMBL/GenBank/DDBJ whole genome shotgun (WGS) entry which is preliminary data.</text>
</comment>
<feature type="transmembrane region" description="Helical" evidence="18">
    <location>
        <begin position="49"/>
        <end position="66"/>
    </location>
</feature>
<organism evidence="20 21">
    <name type="scientific">Rugosimonospora acidiphila</name>
    <dbReference type="NCBI Taxonomy" id="556531"/>
    <lineage>
        <taxon>Bacteria</taxon>
        <taxon>Bacillati</taxon>
        <taxon>Actinomycetota</taxon>
        <taxon>Actinomycetes</taxon>
        <taxon>Micromonosporales</taxon>
        <taxon>Micromonosporaceae</taxon>
        <taxon>Rugosimonospora</taxon>
    </lineage>
</organism>
<evidence type="ECO:0000256" key="4">
    <source>
        <dbReference type="ARBA" id="ARBA00012438"/>
    </source>
</evidence>
<evidence type="ECO:0000256" key="7">
    <source>
        <dbReference type="ARBA" id="ARBA00022490"/>
    </source>
</evidence>
<evidence type="ECO:0000256" key="15">
    <source>
        <dbReference type="ARBA" id="ARBA00030800"/>
    </source>
</evidence>
<feature type="domain" description="Histidine kinase" evidence="19">
    <location>
        <begin position="327"/>
        <end position="437"/>
    </location>
</feature>
<keyword evidence="18" id="KW-0472">Membrane</keyword>
<evidence type="ECO:0000256" key="17">
    <source>
        <dbReference type="SAM" id="MobiDB-lite"/>
    </source>
</evidence>
<feature type="transmembrane region" description="Helical" evidence="18">
    <location>
        <begin position="78"/>
        <end position="95"/>
    </location>
</feature>
<reference evidence="21" key="1">
    <citation type="journal article" date="2019" name="Int. J. Syst. Evol. Microbiol.">
        <title>The Global Catalogue of Microorganisms (GCM) 10K type strain sequencing project: providing services to taxonomists for standard genome sequencing and annotation.</title>
        <authorList>
            <consortium name="The Broad Institute Genomics Platform"/>
            <consortium name="The Broad Institute Genome Sequencing Center for Infectious Disease"/>
            <person name="Wu L."/>
            <person name="Ma J."/>
        </authorList>
    </citation>
    <scope>NUCLEOTIDE SEQUENCE [LARGE SCALE GENOMIC DNA]</scope>
    <source>
        <strain evidence="21">JCM 18304</strain>
    </source>
</reference>
<evidence type="ECO:0000256" key="11">
    <source>
        <dbReference type="ARBA" id="ARBA00023004"/>
    </source>
</evidence>
<keyword evidence="13" id="KW-0411">Iron-sulfur</keyword>
<dbReference type="Gene3D" id="1.20.5.1930">
    <property type="match status" value="1"/>
</dbReference>
<dbReference type="PROSITE" id="PS50109">
    <property type="entry name" value="HIS_KIN"/>
    <property type="match status" value="1"/>
</dbReference>
<keyword evidence="9" id="KW-0479">Metal-binding</keyword>
<keyword evidence="11" id="KW-0408">Iron</keyword>
<evidence type="ECO:0000256" key="18">
    <source>
        <dbReference type="SAM" id="Phobius"/>
    </source>
</evidence>
<evidence type="ECO:0000256" key="10">
    <source>
        <dbReference type="ARBA" id="ARBA00022777"/>
    </source>
</evidence>
<comment type="function">
    <text evidence="14">Member of the two-component regulatory system NreB/NreC involved in the control of dissimilatory nitrate/nitrite reduction in response to oxygen. NreB functions as a direct oxygen sensor histidine kinase which is autophosphorylated, in the absence of oxygen, probably at the conserved histidine residue, and transfers its phosphate group probably to a conserved aspartate residue of NreC. NreB/NreC activates the expression of the nitrate (narGHJI) and nitrite (nir) reductase operons, as well as the putative nitrate transporter gene narT.</text>
</comment>
<dbReference type="SMART" id="SM00387">
    <property type="entry name" value="HATPase_c"/>
    <property type="match status" value="1"/>
</dbReference>
<keyword evidence="21" id="KW-1185">Reference proteome</keyword>
<dbReference type="Proteomes" id="UP001501570">
    <property type="component" value="Unassembled WGS sequence"/>
</dbReference>
<sequence>MGVTAATASPDRVFERVWERRVRPVPYALLAILAAFTVAVKISAPGSMIIDLALCALAAAWMLWMYTLHPAWQQRPWLMAVFLAGLLVITAVLVLRDPWFGVFTPACYLYAFSVLPWPWEVVGVAAVAAIAGTAQASGEPKTTLAGVFAYLAVIVVNAIPMCGLAWLGRRHDRHNDQREQALREVSEANRRLEAALAENAGLQQQLMAQAREAGVLDERQRMAREIHDTLAQGLTGIVTQLQAAEQASEDPTGWRRHLAAATALARESLSEARRSVHELRPEPLETARLSEAVSGVAERWSARQGVPVQVATTGTVRPMPPEAEVALLRAAQEALANVAKHAGATRVGVTLSYLEHEVALDVRDDGTGFDPDGRDGLDGVNGLGGDAGAGRRAGGGPGSGFGLVAMRQRIEALSGTVQVESEPGAGTAISARIPDECPAAPDAARVPAGVRG</sequence>
<proteinExistence type="predicted"/>
<dbReference type="PANTHER" id="PTHR24421:SF62">
    <property type="entry name" value="SENSORY TRANSDUCTION HISTIDINE KINASE"/>
    <property type="match status" value="1"/>
</dbReference>
<evidence type="ECO:0000256" key="1">
    <source>
        <dbReference type="ARBA" id="ARBA00000085"/>
    </source>
</evidence>
<keyword evidence="16" id="KW-0175">Coiled coil</keyword>
<keyword evidence="7" id="KW-0963">Cytoplasm</keyword>
<keyword evidence="18" id="KW-1133">Transmembrane helix</keyword>
<dbReference type="RefSeq" id="WP_345632749.1">
    <property type="nucleotide sequence ID" value="NZ_BAABJQ010000014.1"/>
</dbReference>
<dbReference type="InterPro" id="IPR050482">
    <property type="entry name" value="Sensor_HK_TwoCompSys"/>
</dbReference>
<keyword evidence="8" id="KW-0808">Transferase</keyword>
<dbReference type="GO" id="GO:0016301">
    <property type="term" value="F:kinase activity"/>
    <property type="evidence" value="ECO:0007669"/>
    <property type="project" value="UniProtKB-KW"/>
</dbReference>
<evidence type="ECO:0000256" key="14">
    <source>
        <dbReference type="ARBA" id="ARBA00024827"/>
    </source>
</evidence>
<feature type="compositionally biased region" description="Basic and acidic residues" evidence="17">
    <location>
        <begin position="365"/>
        <end position="377"/>
    </location>
</feature>
<dbReference type="EMBL" id="BAABJQ010000014">
    <property type="protein sequence ID" value="GAA5190630.1"/>
    <property type="molecule type" value="Genomic_DNA"/>
</dbReference>
<dbReference type="Pfam" id="PF02518">
    <property type="entry name" value="HATPase_c"/>
    <property type="match status" value="1"/>
</dbReference>